<protein>
    <submittedName>
        <fullName evidence="2">Uncharacterized protein</fullName>
    </submittedName>
</protein>
<comment type="caution">
    <text evidence="2">The sequence shown here is derived from an EMBL/GenBank/DDBJ whole genome shotgun (WGS) entry which is preliminary data.</text>
</comment>
<sequence>MTMQSQISKYYEIECENSKLKEENSYLKATNKSNVLLKEKLDGCQNKLKRAEEQLKNLSQVEVECE</sequence>
<feature type="non-terminal residue" evidence="2">
    <location>
        <position position="66"/>
    </location>
</feature>
<organism evidence="2 3">
    <name type="scientific">Paramuricea clavata</name>
    <name type="common">Red gorgonian</name>
    <name type="synonym">Violescent sea-whip</name>
    <dbReference type="NCBI Taxonomy" id="317549"/>
    <lineage>
        <taxon>Eukaryota</taxon>
        <taxon>Metazoa</taxon>
        <taxon>Cnidaria</taxon>
        <taxon>Anthozoa</taxon>
        <taxon>Octocorallia</taxon>
        <taxon>Malacalcyonacea</taxon>
        <taxon>Plexauridae</taxon>
        <taxon>Paramuricea</taxon>
    </lineage>
</organism>
<feature type="coiled-coil region" evidence="1">
    <location>
        <begin position="34"/>
        <end position="61"/>
    </location>
</feature>
<reference evidence="2" key="1">
    <citation type="submission" date="2020-04" db="EMBL/GenBank/DDBJ databases">
        <authorList>
            <person name="Alioto T."/>
            <person name="Alioto T."/>
            <person name="Gomez Garrido J."/>
        </authorList>
    </citation>
    <scope>NUCLEOTIDE SEQUENCE</scope>
    <source>
        <strain evidence="2">A484AB</strain>
    </source>
</reference>
<keyword evidence="1" id="KW-0175">Coiled coil</keyword>
<dbReference type="Proteomes" id="UP001152795">
    <property type="component" value="Unassembled WGS sequence"/>
</dbReference>
<gene>
    <name evidence="2" type="ORF">PACLA_8A089449</name>
</gene>
<accession>A0A6S7JVH8</accession>
<evidence type="ECO:0000313" key="3">
    <source>
        <dbReference type="Proteomes" id="UP001152795"/>
    </source>
</evidence>
<evidence type="ECO:0000256" key="1">
    <source>
        <dbReference type="SAM" id="Coils"/>
    </source>
</evidence>
<dbReference type="EMBL" id="CACRXK020019844">
    <property type="protein sequence ID" value="CAB4034124.1"/>
    <property type="molecule type" value="Genomic_DNA"/>
</dbReference>
<keyword evidence="3" id="KW-1185">Reference proteome</keyword>
<evidence type="ECO:0000313" key="2">
    <source>
        <dbReference type="EMBL" id="CAB4034124.1"/>
    </source>
</evidence>
<name>A0A6S7JVH8_PARCT</name>
<dbReference type="AlphaFoldDB" id="A0A6S7JVH8"/>
<proteinExistence type="predicted"/>